<dbReference type="SUPFAM" id="SSF48452">
    <property type="entry name" value="TPR-like"/>
    <property type="match status" value="1"/>
</dbReference>
<name>A0AAD1XPK6_EUPCR</name>
<evidence type="ECO:0000313" key="6">
    <source>
        <dbReference type="EMBL" id="CAI2376578.1"/>
    </source>
</evidence>
<dbReference type="Proteomes" id="UP001295684">
    <property type="component" value="Unassembled WGS sequence"/>
</dbReference>
<organism evidence="6 7">
    <name type="scientific">Euplotes crassus</name>
    <dbReference type="NCBI Taxonomy" id="5936"/>
    <lineage>
        <taxon>Eukaryota</taxon>
        <taxon>Sar</taxon>
        <taxon>Alveolata</taxon>
        <taxon>Ciliophora</taxon>
        <taxon>Intramacronucleata</taxon>
        <taxon>Spirotrichea</taxon>
        <taxon>Hypotrichia</taxon>
        <taxon>Euplotida</taxon>
        <taxon>Euplotidae</taxon>
        <taxon>Moneuplotes</taxon>
    </lineage>
</organism>
<comment type="similarity">
    <text evidence="1 4">Belongs to the SNAP family.</text>
</comment>
<comment type="function">
    <text evidence="4">Required for vesicular transport between the endoplasmic reticulum and the Golgi apparatus.</text>
</comment>
<keyword evidence="3 4" id="KW-0653">Protein transport</keyword>
<accession>A0AAD1XPK6</accession>
<proteinExistence type="inferred from homology"/>
<evidence type="ECO:0000256" key="3">
    <source>
        <dbReference type="ARBA" id="ARBA00022927"/>
    </source>
</evidence>
<evidence type="ECO:0000256" key="5">
    <source>
        <dbReference type="SAM" id="MobiDB-lite"/>
    </source>
</evidence>
<dbReference type="GO" id="GO:0006886">
    <property type="term" value="P:intracellular protein transport"/>
    <property type="evidence" value="ECO:0007669"/>
    <property type="project" value="UniProtKB-UniRule"/>
</dbReference>
<evidence type="ECO:0000313" key="7">
    <source>
        <dbReference type="Proteomes" id="UP001295684"/>
    </source>
</evidence>
<dbReference type="AlphaFoldDB" id="A0AAD1XPK6"/>
<evidence type="ECO:0008006" key="8">
    <source>
        <dbReference type="Google" id="ProtNLM"/>
    </source>
</evidence>
<keyword evidence="4" id="KW-0472">Membrane</keyword>
<dbReference type="EMBL" id="CAMPGE010018142">
    <property type="protein sequence ID" value="CAI2376578.1"/>
    <property type="molecule type" value="Genomic_DNA"/>
</dbReference>
<comment type="subcellular location">
    <subcellularLocation>
        <location evidence="4">Membrane</location>
        <topology evidence="4">Peripheral membrane protein</topology>
    </subcellularLocation>
</comment>
<evidence type="ECO:0000256" key="4">
    <source>
        <dbReference type="RuleBase" id="RU367013"/>
    </source>
</evidence>
<dbReference type="Pfam" id="PF14938">
    <property type="entry name" value="SNAP"/>
    <property type="match status" value="1"/>
</dbReference>
<dbReference type="GO" id="GO:0005483">
    <property type="term" value="F:soluble NSF attachment protein activity"/>
    <property type="evidence" value="ECO:0007669"/>
    <property type="project" value="TreeGrafter"/>
</dbReference>
<dbReference type="PANTHER" id="PTHR13768:SF8">
    <property type="entry name" value="ALPHA-SOLUBLE NSF ATTACHMENT PROTEIN"/>
    <property type="match status" value="1"/>
</dbReference>
<keyword evidence="2 4" id="KW-0813">Transport</keyword>
<dbReference type="GO" id="GO:0019905">
    <property type="term" value="F:syntaxin binding"/>
    <property type="evidence" value="ECO:0007669"/>
    <property type="project" value="TreeGrafter"/>
</dbReference>
<dbReference type="GO" id="GO:0005774">
    <property type="term" value="C:vacuolar membrane"/>
    <property type="evidence" value="ECO:0007669"/>
    <property type="project" value="TreeGrafter"/>
</dbReference>
<dbReference type="GO" id="GO:0035494">
    <property type="term" value="P:SNARE complex disassembly"/>
    <property type="evidence" value="ECO:0007669"/>
    <property type="project" value="TreeGrafter"/>
</dbReference>
<keyword evidence="4" id="KW-0931">ER-Golgi transport</keyword>
<dbReference type="PANTHER" id="PTHR13768">
    <property type="entry name" value="SOLUBLE NSF ATTACHMENT PROTEIN SNAP"/>
    <property type="match status" value="1"/>
</dbReference>
<keyword evidence="7" id="KW-1185">Reference proteome</keyword>
<dbReference type="GO" id="GO:0031201">
    <property type="term" value="C:SNARE complex"/>
    <property type="evidence" value="ECO:0007669"/>
    <property type="project" value="TreeGrafter"/>
</dbReference>
<sequence length="309" mass="35347">MEGSNYLRAAQENESKANKKAKGSFFKNLFGSKGDRLDEARDLYEKAANSYKLAQEWQKAGEMYKKCADCERETDGIPAQYILDSVSCYKKVNNAEYLTMAEDAIAMLAEEGRINQAARLRKEVAENYEQQYEYEQAVIEYDKAAQLYEMEDSVSFANQCYVKEADLMIMLKEVNFEKAIQTYNKVINEYMKKDILKSSAKGLVMKECLCYMANDDLVGARNRYQNFSFEDVAFANSREGELLSNLFTAKEMNDVDSFQKTLHEYNRITPLKKEETQILVHVKDTFGGLGDGLNLAGNDDAEEKEPDFT</sequence>
<dbReference type="InterPro" id="IPR000744">
    <property type="entry name" value="NSF_attach"/>
</dbReference>
<feature type="region of interest" description="Disordered" evidence="5">
    <location>
        <begin position="1"/>
        <end position="20"/>
    </location>
</feature>
<comment type="caution">
    <text evidence="6">The sequence shown here is derived from an EMBL/GenBank/DDBJ whole genome shotgun (WGS) entry which is preliminary data.</text>
</comment>
<dbReference type="PRINTS" id="PR00448">
    <property type="entry name" value="NSFATTACHMNT"/>
</dbReference>
<reference evidence="6" key="1">
    <citation type="submission" date="2023-07" db="EMBL/GenBank/DDBJ databases">
        <authorList>
            <consortium name="AG Swart"/>
            <person name="Singh M."/>
            <person name="Singh A."/>
            <person name="Seah K."/>
            <person name="Emmerich C."/>
        </authorList>
    </citation>
    <scope>NUCLEOTIDE SEQUENCE</scope>
    <source>
        <strain evidence="6">DP1</strain>
    </source>
</reference>
<dbReference type="CDD" id="cd15832">
    <property type="entry name" value="SNAP"/>
    <property type="match status" value="1"/>
</dbReference>
<gene>
    <name evidence="6" type="ORF">ECRASSUSDP1_LOCUS17948</name>
</gene>
<dbReference type="InterPro" id="IPR011990">
    <property type="entry name" value="TPR-like_helical_dom_sf"/>
</dbReference>
<dbReference type="Gene3D" id="1.25.40.10">
    <property type="entry name" value="Tetratricopeptide repeat domain"/>
    <property type="match status" value="1"/>
</dbReference>
<evidence type="ECO:0000256" key="1">
    <source>
        <dbReference type="ARBA" id="ARBA00010050"/>
    </source>
</evidence>
<protein>
    <recommendedName>
        <fullName evidence="8">Alpha-soluble NSF attachment protein</fullName>
    </recommendedName>
</protein>
<evidence type="ECO:0000256" key="2">
    <source>
        <dbReference type="ARBA" id="ARBA00022448"/>
    </source>
</evidence>